<dbReference type="EMBL" id="BAABBN010000004">
    <property type="protein sequence ID" value="GAA3916142.1"/>
    <property type="molecule type" value="Genomic_DNA"/>
</dbReference>
<proteinExistence type="predicted"/>
<keyword evidence="2" id="KW-1185">Reference proteome</keyword>
<comment type="caution">
    <text evidence="1">The sequence shown here is derived from an EMBL/GenBank/DDBJ whole genome shotgun (WGS) entry which is preliminary data.</text>
</comment>
<sequence>MAEQPTTAGTFIIDKAHAYRTPTWAWSAIKWGTLLMDKPAKPPATPDFGIS</sequence>
<reference evidence="2" key="1">
    <citation type="journal article" date="2019" name="Int. J. Syst. Evol. Microbiol.">
        <title>The Global Catalogue of Microorganisms (GCM) 10K type strain sequencing project: providing services to taxonomists for standard genome sequencing and annotation.</title>
        <authorList>
            <consortium name="The Broad Institute Genomics Platform"/>
            <consortium name="The Broad Institute Genome Sequencing Center for Infectious Disease"/>
            <person name="Wu L."/>
            <person name="Ma J."/>
        </authorList>
    </citation>
    <scope>NUCLEOTIDE SEQUENCE [LARGE SCALE GENOMIC DNA]</scope>
    <source>
        <strain evidence="2">JCM 17551</strain>
    </source>
</reference>
<accession>A0ABP7M7J8</accession>
<gene>
    <name evidence="1" type="ORF">GCM10022277_08530</name>
</gene>
<name>A0ABP7M7J8_9GAMM</name>
<protein>
    <submittedName>
        <fullName evidence="1">Uncharacterized protein</fullName>
    </submittedName>
</protein>
<organism evidence="1 2">
    <name type="scientific">Litoribacillus peritrichatus</name>
    <dbReference type="NCBI Taxonomy" id="718191"/>
    <lineage>
        <taxon>Bacteria</taxon>
        <taxon>Pseudomonadati</taxon>
        <taxon>Pseudomonadota</taxon>
        <taxon>Gammaproteobacteria</taxon>
        <taxon>Oceanospirillales</taxon>
        <taxon>Oceanospirillaceae</taxon>
        <taxon>Litoribacillus</taxon>
    </lineage>
</organism>
<dbReference type="Proteomes" id="UP001501565">
    <property type="component" value="Unassembled WGS sequence"/>
</dbReference>
<evidence type="ECO:0000313" key="2">
    <source>
        <dbReference type="Proteomes" id="UP001501565"/>
    </source>
</evidence>
<evidence type="ECO:0000313" key="1">
    <source>
        <dbReference type="EMBL" id="GAA3916142.1"/>
    </source>
</evidence>